<feature type="compositionally biased region" description="Polar residues" evidence="1">
    <location>
        <begin position="23"/>
        <end position="33"/>
    </location>
</feature>
<sequence length="141" mass="15515">MWPASKPIRPRPTAETCEGASHEPSTTVVSQLLQMVGSPPIQPEESSSSQVGEIPSLQTESPLLPYTCLKRRTDSKILNGNKTMAHHAHQRSKGLWAHPRINGEDCNCQSEQLLQNGHTIVCVTWLPLKHKAMGDNCPQTS</sequence>
<evidence type="ECO:0000256" key="1">
    <source>
        <dbReference type="SAM" id="MobiDB-lite"/>
    </source>
</evidence>
<accession>A0A9Q1CQE5</accession>
<dbReference type="EMBL" id="JAIZAY010000001">
    <property type="protein sequence ID" value="KAJ8048604.1"/>
    <property type="molecule type" value="Genomic_DNA"/>
</dbReference>
<organism evidence="2 3">
    <name type="scientific">Holothuria leucospilota</name>
    <name type="common">Black long sea cucumber</name>
    <name type="synonym">Mertensiothuria leucospilota</name>
    <dbReference type="NCBI Taxonomy" id="206669"/>
    <lineage>
        <taxon>Eukaryota</taxon>
        <taxon>Metazoa</taxon>
        <taxon>Echinodermata</taxon>
        <taxon>Eleutherozoa</taxon>
        <taxon>Echinozoa</taxon>
        <taxon>Holothuroidea</taxon>
        <taxon>Aspidochirotacea</taxon>
        <taxon>Aspidochirotida</taxon>
        <taxon>Holothuriidae</taxon>
        <taxon>Holothuria</taxon>
    </lineage>
</organism>
<comment type="caution">
    <text evidence="2">The sequence shown here is derived from an EMBL/GenBank/DDBJ whole genome shotgun (WGS) entry which is preliminary data.</text>
</comment>
<name>A0A9Q1CQE5_HOLLE</name>
<protein>
    <submittedName>
        <fullName evidence="2">Uncharacterized protein</fullName>
    </submittedName>
</protein>
<evidence type="ECO:0000313" key="3">
    <source>
        <dbReference type="Proteomes" id="UP001152320"/>
    </source>
</evidence>
<dbReference type="AlphaFoldDB" id="A0A9Q1CQE5"/>
<proteinExistence type="predicted"/>
<keyword evidence="3" id="KW-1185">Reference proteome</keyword>
<reference evidence="2" key="1">
    <citation type="submission" date="2021-10" db="EMBL/GenBank/DDBJ databases">
        <title>Tropical sea cucumber genome reveals ecological adaptation and Cuvierian tubules defense mechanism.</title>
        <authorList>
            <person name="Chen T."/>
        </authorList>
    </citation>
    <scope>NUCLEOTIDE SEQUENCE</scope>
    <source>
        <strain evidence="2">Nanhai2018</strain>
        <tissue evidence="2">Muscle</tissue>
    </source>
</reference>
<evidence type="ECO:0000313" key="2">
    <source>
        <dbReference type="EMBL" id="KAJ8048604.1"/>
    </source>
</evidence>
<dbReference type="Proteomes" id="UP001152320">
    <property type="component" value="Chromosome 1"/>
</dbReference>
<gene>
    <name evidence="2" type="ORF">HOLleu_00979</name>
</gene>
<feature type="region of interest" description="Disordered" evidence="1">
    <location>
        <begin position="1"/>
        <end position="57"/>
    </location>
</feature>